<keyword evidence="3" id="KW-0479">Metal-binding</keyword>
<gene>
    <name evidence="10" type="ORF">OIU74_003685</name>
</gene>
<evidence type="ECO:0000256" key="6">
    <source>
        <dbReference type="ARBA" id="ARBA00023242"/>
    </source>
</evidence>
<evidence type="ECO:0000256" key="4">
    <source>
        <dbReference type="ARBA" id="ARBA00022771"/>
    </source>
</evidence>
<dbReference type="Pfam" id="PF04046">
    <property type="entry name" value="PSP"/>
    <property type="match status" value="1"/>
</dbReference>
<evidence type="ECO:0000256" key="2">
    <source>
        <dbReference type="ARBA" id="ARBA00007497"/>
    </source>
</evidence>
<evidence type="ECO:0000256" key="8">
    <source>
        <dbReference type="SAM" id="MobiDB-lite"/>
    </source>
</evidence>
<dbReference type="PROSITE" id="PS50158">
    <property type="entry name" value="ZF_CCHC"/>
    <property type="match status" value="1"/>
</dbReference>
<name>A0A9Q0V016_9ROSI</name>
<feature type="region of interest" description="Disordered" evidence="8">
    <location>
        <begin position="447"/>
        <end position="565"/>
    </location>
</feature>
<dbReference type="AlphaFoldDB" id="A0A9Q0V016"/>
<dbReference type="SMART" id="SM00581">
    <property type="entry name" value="PSP"/>
    <property type="match status" value="1"/>
</dbReference>
<keyword evidence="5" id="KW-0862">Zinc</keyword>
<feature type="compositionally biased region" description="Polar residues" evidence="8">
    <location>
        <begin position="513"/>
        <end position="525"/>
    </location>
</feature>
<dbReference type="GO" id="GO:0071013">
    <property type="term" value="C:catalytic step 2 spliceosome"/>
    <property type="evidence" value="ECO:0007669"/>
    <property type="project" value="TreeGrafter"/>
</dbReference>
<keyword evidence="11" id="KW-1185">Reference proteome</keyword>
<dbReference type="PANTHER" id="PTHR13316">
    <property type="entry name" value="ZINC FINGER, CCHC DOMAIN CONTAINING 8"/>
    <property type="match status" value="1"/>
</dbReference>
<evidence type="ECO:0000259" key="9">
    <source>
        <dbReference type="PROSITE" id="PS50158"/>
    </source>
</evidence>
<comment type="caution">
    <text evidence="10">The sequence shown here is derived from an EMBL/GenBank/DDBJ whole genome shotgun (WGS) entry which is preliminary data.</text>
</comment>
<dbReference type="EMBL" id="JAPFFM010000010">
    <property type="protein sequence ID" value="KAJ6738760.1"/>
    <property type="molecule type" value="Genomic_DNA"/>
</dbReference>
<dbReference type="GO" id="GO:0008270">
    <property type="term" value="F:zinc ion binding"/>
    <property type="evidence" value="ECO:0007669"/>
    <property type="project" value="UniProtKB-KW"/>
</dbReference>
<keyword evidence="4 7" id="KW-0863">Zinc-finger</keyword>
<evidence type="ECO:0000256" key="3">
    <source>
        <dbReference type="ARBA" id="ARBA00022723"/>
    </source>
</evidence>
<proteinExistence type="inferred from homology"/>
<evidence type="ECO:0000313" key="10">
    <source>
        <dbReference type="EMBL" id="KAJ6738760.1"/>
    </source>
</evidence>
<dbReference type="GO" id="GO:0005654">
    <property type="term" value="C:nucleoplasm"/>
    <property type="evidence" value="ECO:0007669"/>
    <property type="project" value="UniProtKB-SubCell"/>
</dbReference>
<dbReference type="InterPro" id="IPR052115">
    <property type="entry name" value="NEXT_complex_subunit_ZCCHC8"/>
</dbReference>
<sequence>MGTGNDELLKSDLGLSDSHSQLSSNETKESKDDEESVVLNEGAVGENEGTKNGESVELNEGTKIQEGFELSEGVIRNDEVIVDSGCSALKVRNTGTEEAATKSEQVNIEVVDPSIVSKKPNISSITGNVEDCFLDTQNKSLIQQEKVDDIYVSGVKRKRITYDEEQPSVHVMYNSLTRASKKKLEELLQQWSEWHAQQNSLSHDFDEMLQSGEVTYFPALRFGMEKTSAVSFWIENQTRKLQDNGMIPLHSNSVPLYDRGYALGLTSADGPINIEGGLKIVGDAARCFNCGSYNHSLKECPKPRDNAAVNNARGKYDGLKPGSLDTETRKLLGLGELDPPPWLNRMQELGYPPGYLDPDDKDQPSGITIFADGDVNEEQEDGEIMETELPEPKRKMSVEFPGVNAAIPENADQRLWEVGPASSDPCRHRSHHRLNYLSEATGRWNHHEQRQYRDDGPPGVDSVFSPSMSSYPPRYGHYDPSYSSGSPRDLTPAFGRSNSDRGRSALVYEDSVSHSSTSIPSLRNRSSPKDMGSARYRTDNSQDDYDPDYSYRDYSFDRHRHRSRR</sequence>
<keyword evidence="6" id="KW-0539">Nucleus</keyword>
<comment type="similarity">
    <text evidence="2">Belongs to the ZCCHC8 family.</text>
</comment>
<reference evidence="10" key="1">
    <citation type="submission" date="2022-11" db="EMBL/GenBank/DDBJ databases">
        <authorList>
            <person name="Hyden B.L."/>
            <person name="Feng K."/>
            <person name="Yates T."/>
            <person name="Jawdy S."/>
            <person name="Smart L.B."/>
            <person name="Muchero W."/>
        </authorList>
    </citation>
    <scope>NUCLEOTIDE SEQUENCE</scope>
    <source>
        <tissue evidence="10">Shoot tip</tissue>
    </source>
</reference>
<feature type="region of interest" description="Disordered" evidence="8">
    <location>
        <begin position="1"/>
        <end position="62"/>
    </location>
</feature>
<dbReference type="InterPro" id="IPR006568">
    <property type="entry name" value="PSP_pro-rich"/>
</dbReference>
<comment type="subcellular location">
    <subcellularLocation>
        <location evidence="1">Nucleus</location>
        <location evidence="1">Nucleoplasm</location>
    </subcellularLocation>
</comment>
<protein>
    <submittedName>
        <fullName evidence="10">ZINC FINGER CCHC DOMAIN-CONTAINING PROTEIN 8</fullName>
    </submittedName>
</protein>
<evidence type="ECO:0000256" key="5">
    <source>
        <dbReference type="ARBA" id="ARBA00022833"/>
    </source>
</evidence>
<reference evidence="10" key="2">
    <citation type="journal article" date="2023" name="Int. J. Mol. Sci.">
        <title>De Novo Assembly and Annotation of 11 Diverse Shrub Willow (Salix) Genomes Reveals Novel Gene Organization in Sex-Linked Regions.</title>
        <authorList>
            <person name="Hyden B."/>
            <person name="Feng K."/>
            <person name="Yates T.B."/>
            <person name="Jawdy S."/>
            <person name="Cereghino C."/>
            <person name="Smart L.B."/>
            <person name="Muchero W."/>
        </authorList>
    </citation>
    <scope>NUCLEOTIDE SEQUENCE</scope>
    <source>
        <tissue evidence="10">Shoot tip</tissue>
    </source>
</reference>
<dbReference type="GO" id="GO:0003723">
    <property type="term" value="F:RNA binding"/>
    <property type="evidence" value="ECO:0007669"/>
    <property type="project" value="TreeGrafter"/>
</dbReference>
<evidence type="ECO:0000256" key="7">
    <source>
        <dbReference type="PROSITE-ProRule" id="PRU00047"/>
    </source>
</evidence>
<evidence type="ECO:0000313" key="11">
    <source>
        <dbReference type="Proteomes" id="UP001151752"/>
    </source>
</evidence>
<dbReference type="PANTHER" id="PTHR13316:SF0">
    <property type="entry name" value="ZINC FINGER CCHC DOMAIN-CONTAINING PROTEIN 8"/>
    <property type="match status" value="1"/>
</dbReference>
<dbReference type="Proteomes" id="UP001151752">
    <property type="component" value="Chromosome 4"/>
</dbReference>
<feature type="compositionally biased region" description="Basic and acidic residues" evidence="8">
    <location>
        <begin position="447"/>
        <end position="456"/>
    </location>
</feature>
<dbReference type="InterPro" id="IPR001878">
    <property type="entry name" value="Znf_CCHC"/>
</dbReference>
<accession>A0A9Q0V016</accession>
<evidence type="ECO:0000256" key="1">
    <source>
        <dbReference type="ARBA" id="ARBA00004642"/>
    </source>
</evidence>
<feature type="domain" description="CCHC-type" evidence="9">
    <location>
        <begin position="286"/>
        <end position="302"/>
    </location>
</feature>
<organism evidence="10 11">
    <name type="scientific">Salix koriyanagi</name>
    <dbReference type="NCBI Taxonomy" id="2511006"/>
    <lineage>
        <taxon>Eukaryota</taxon>
        <taxon>Viridiplantae</taxon>
        <taxon>Streptophyta</taxon>
        <taxon>Embryophyta</taxon>
        <taxon>Tracheophyta</taxon>
        <taxon>Spermatophyta</taxon>
        <taxon>Magnoliopsida</taxon>
        <taxon>eudicotyledons</taxon>
        <taxon>Gunneridae</taxon>
        <taxon>Pentapetalae</taxon>
        <taxon>rosids</taxon>
        <taxon>fabids</taxon>
        <taxon>Malpighiales</taxon>
        <taxon>Salicaceae</taxon>
        <taxon>Saliceae</taxon>
        <taxon>Salix</taxon>
    </lineage>
</organism>